<dbReference type="Proteomes" id="UP000603602">
    <property type="component" value="Unassembled WGS sequence"/>
</dbReference>
<dbReference type="Pfam" id="PF16357">
    <property type="entry name" value="PepSY_TM_like_2"/>
    <property type="match status" value="1"/>
</dbReference>
<feature type="transmembrane region" description="Helical" evidence="2">
    <location>
        <begin position="206"/>
        <end position="227"/>
    </location>
</feature>
<accession>A0ABR9BCV4</accession>
<name>A0ABR9BCV4_9RHOO</name>
<dbReference type="PANTHER" id="PTHR40115">
    <property type="entry name" value="INNER MEMBRANE PROTEIN WITH PEPSY TM HELIX"/>
    <property type="match status" value="1"/>
</dbReference>
<keyword evidence="2" id="KW-0812">Transmembrane</keyword>
<reference evidence="4" key="1">
    <citation type="submission" date="2023-07" db="EMBL/GenBank/DDBJ databases">
        <title>Thauera sp. CAU 1555 isolated from sand of Yaerae Beach.</title>
        <authorList>
            <person name="Kim W."/>
        </authorList>
    </citation>
    <scope>NUCLEOTIDE SEQUENCE [LARGE SCALE GENOMIC DNA]</scope>
    <source>
        <strain evidence="4">CAU 1555</strain>
    </source>
</reference>
<feature type="transmembrane region" description="Helical" evidence="2">
    <location>
        <begin position="178"/>
        <end position="200"/>
    </location>
</feature>
<dbReference type="RefSeq" id="WP_187718808.1">
    <property type="nucleotide sequence ID" value="NZ_JACTAH010000002.1"/>
</dbReference>
<evidence type="ECO:0000256" key="2">
    <source>
        <dbReference type="SAM" id="Phobius"/>
    </source>
</evidence>
<keyword evidence="4" id="KW-1185">Reference proteome</keyword>
<dbReference type="EMBL" id="JACYTO010000002">
    <property type="protein sequence ID" value="MBD8504027.1"/>
    <property type="molecule type" value="Genomic_DNA"/>
</dbReference>
<proteinExistence type="predicted"/>
<feature type="transmembrane region" description="Helical" evidence="2">
    <location>
        <begin position="37"/>
        <end position="59"/>
    </location>
</feature>
<gene>
    <name evidence="3" type="ORF">IFO67_14115</name>
</gene>
<organism evidence="3 4">
    <name type="scientific">Thauera sedimentorum</name>
    <dbReference type="NCBI Taxonomy" id="2767595"/>
    <lineage>
        <taxon>Bacteria</taxon>
        <taxon>Pseudomonadati</taxon>
        <taxon>Pseudomonadota</taxon>
        <taxon>Betaproteobacteria</taxon>
        <taxon>Rhodocyclales</taxon>
        <taxon>Zoogloeaceae</taxon>
        <taxon>Thauera</taxon>
    </lineage>
</organism>
<evidence type="ECO:0000313" key="3">
    <source>
        <dbReference type="EMBL" id="MBD8504027.1"/>
    </source>
</evidence>
<dbReference type="PANTHER" id="PTHR40115:SF1">
    <property type="entry name" value="INNER MEMBRANE PROTEIN WITH PEPSY TM HELIX"/>
    <property type="match status" value="1"/>
</dbReference>
<protein>
    <submittedName>
        <fullName evidence="3">PepSY-associated TM helix domain-containing protein</fullName>
    </submittedName>
</protein>
<keyword evidence="2" id="KW-0472">Membrane</keyword>
<feature type="region of interest" description="Disordered" evidence="1">
    <location>
        <begin position="1"/>
        <end position="20"/>
    </location>
</feature>
<keyword evidence="2" id="KW-1133">Transmembrane helix</keyword>
<sequence length="228" mass="24635">MPTYPPPSADASSATAIAAPAPPRARRAAWLRTLHQWHWVSSALCLFGMLLFAVTGITLNHSGAIESRPQVETRSAGLPQALLLALREQAGRMEGEEAALPPAAERWLAEVLDVRPAGRAAEWAEDEVYLALPRPGGDAWLRFDLQSGEAEYELTDRGLIAWLNDLHKGRNSGAAWSLFIDLFALACVVFSITGLLILQVHAASRAAVWPVVGLGVVLPALLVILFIH</sequence>
<comment type="caution">
    <text evidence="3">The sequence shown here is derived from an EMBL/GenBank/DDBJ whole genome shotgun (WGS) entry which is preliminary data.</text>
</comment>
<evidence type="ECO:0000313" key="4">
    <source>
        <dbReference type="Proteomes" id="UP000603602"/>
    </source>
</evidence>
<feature type="compositionally biased region" description="Low complexity" evidence="1">
    <location>
        <begin position="9"/>
        <end position="19"/>
    </location>
</feature>
<dbReference type="InterPro" id="IPR032307">
    <property type="entry name" value="PepSY_TM-like_2"/>
</dbReference>
<evidence type="ECO:0000256" key="1">
    <source>
        <dbReference type="SAM" id="MobiDB-lite"/>
    </source>
</evidence>